<accession>A0A9W7A0S7</accession>
<dbReference type="InterPro" id="IPR029067">
    <property type="entry name" value="CDC48_domain_2-like_sf"/>
</dbReference>
<keyword evidence="5" id="KW-1185">Reference proteome</keyword>
<dbReference type="AlphaFoldDB" id="A0A9W7A0S7"/>
<dbReference type="Pfam" id="PF09262">
    <property type="entry name" value="PEX-1N"/>
    <property type="match status" value="1"/>
</dbReference>
<keyword evidence="2" id="KW-0067">ATP-binding</keyword>
<feature type="non-terminal residue" evidence="4">
    <location>
        <position position="439"/>
    </location>
</feature>
<reference evidence="4" key="1">
    <citation type="submission" date="2022-07" db="EMBL/GenBank/DDBJ databases">
        <title>Genome analysis of Parmales, a sister group of diatoms, reveals the evolutionary specialization of diatoms from phago-mixotrophs to photoautotrophs.</title>
        <authorList>
            <person name="Ban H."/>
            <person name="Sato S."/>
            <person name="Yoshikawa S."/>
            <person name="Kazumasa Y."/>
            <person name="Nakamura Y."/>
            <person name="Ichinomiya M."/>
            <person name="Saitoh K."/>
            <person name="Sato N."/>
            <person name="Blanc-Mathieu R."/>
            <person name="Endo H."/>
            <person name="Kuwata A."/>
            <person name="Ogata H."/>
        </authorList>
    </citation>
    <scope>NUCLEOTIDE SEQUENCE</scope>
</reference>
<dbReference type="GO" id="GO:0007031">
    <property type="term" value="P:peroxisome organization"/>
    <property type="evidence" value="ECO:0007669"/>
    <property type="project" value="InterPro"/>
</dbReference>
<dbReference type="GO" id="GO:0005524">
    <property type="term" value="F:ATP binding"/>
    <property type="evidence" value="ECO:0007669"/>
    <property type="project" value="UniProtKB-KW"/>
</dbReference>
<keyword evidence="1" id="KW-0547">Nucleotide-binding</keyword>
<protein>
    <recommendedName>
        <fullName evidence="3">Peroxisomal ATPase PEX1 N-terminal C-lobe domain-containing protein</fullName>
    </recommendedName>
</protein>
<organism evidence="4 5">
    <name type="scientific">Triparma retinervis</name>
    <dbReference type="NCBI Taxonomy" id="2557542"/>
    <lineage>
        <taxon>Eukaryota</taxon>
        <taxon>Sar</taxon>
        <taxon>Stramenopiles</taxon>
        <taxon>Ochrophyta</taxon>
        <taxon>Bolidophyceae</taxon>
        <taxon>Parmales</taxon>
        <taxon>Triparmaceae</taxon>
        <taxon>Triparma</taxon>
    </lineage>
</organism>
<evidence type="ECO:0000256" key="1">
    <source>
        <dbReference type="ARBA" id="ARBA00022741"/>
    </source>
</evidence>
<gene>
    <name evidence="4" type="ORF">TrRE_jg13634</name>
</gene>
<dbReference type="InterPro" id="IPR015342">
    <property type="entry name" value="PEX1-N_C-lobe"/>
</dbReference>
<feature type="domain" description="Peroxisomal ATPase PEX1 N-terminal C-lobe" evidence="3">
    <location>
        <begin position="16"/>
        <end position="99"/>
    </location>
</feature>
<evidence type="ECO:0000313" key="5">
    <source>
        <dbReference type="Proteomes" id="UP001165082"/>
    </source>
</evidence>
<dbReference type="EMBL" id="BRXZ01001052">
    <property type="protein sequence ID" value="GMH60847.1"/>
    <property type="molecule type" value="Genomic_DNA"/>
</dbReference>
<evidence type="ECO:0000256" key="2">
    <source>
        <dbReference type="ARBA" id="ARBA00022840"/>
    </source>
</evidence>
<dbReference type="Gene3D" id="3.40.50.300">
    <property type="entry name" value="P-loop containing nucleotide triphosphate hydrolases"/>
    <property type="match status" value="1"/>
</dbReference>
<name>A0A9W7A0S7_9STRA</name>
<dbReference type="SUPFAM" id="SSF52540">
    <property type="entry name" value="P-loop containing nucleoside triphosphate hydrolases"/>
    <property type="match status" value="1"/>
</dbReference>
<dbReference type="Gene3D" id="3.10.330.10">
    <property type="match status" value="1"/>
</dbReference>
<evidence type="ECO:0000313" key="4">
    <source>
        <dbReference type="EMBL" id="GMH60847.1"/>
    </source>
</evidence>
<evidence type="ECO:0000259" key="3">
    <source>
        <dbReference type="Pfam" id="PF09262"/>
    </source>
</evidence>
<sequence>MTITPLPNIPNTPSLTLYPLTPGDWEAVEMNVDAFEGGLLQLYSVMFLGQVVSVNVGAGVVVSLSVKCWSPGQGTHNSKGGGGGEAVKIGEGTEIVVEPNVRGGESGTNDTIGPVRVVPSMDDYTGAETLYRGGDKVWLKEYGEEEEWGVDYKDGNVKLPPAWNVGNGKGEVEKGKGGGKKAEDYVPKLEKVVAGWTPRRKGGAVGKVQKETLKEIVKGIKNGGFGVLEGKKGTGKTFLVENALMKLRIEEDWAGFRVDFQDLQLRFQNLNALLGELTRLARVAASVAPCVVVWDGVDLLAPEVDEGDKQLMNLSGVVEQGGVVGEHLLWIIEGMKGRGVSVVAVGRGGIWKGLTAEGRVGWTVRTGLGEGGDRVAVFRQIMKAEGIEGEVREREFVKGTEGCGAGDLCRLVEGARVMGKLRVLGRFGKDGGGGTGGGG</sequence>
<dbReference type="GO" id="GO:0005777">
    <property type="term" value="C:peroxisome"/>
    <property type="evidence" value="ECO:0007669"/>
    <property type="project" value="InterPro"/>
</dbReference>
<proteinExistence type="predicted"/>
<dbReference type="Proteomes" id="UP001165082">
    <property type="component" value="Unassembled WGS sequence"/>
</dbReference>
<dbReference type="Gene3D" id="1.10.8.60">
    <property type="match status" value="1"/>
</dbReference>
<dbReference type="SUPFAM" id="SSF54585">
    <property type="entry name" value="Cdc48 domain 2-like"/>
    <property type="match status" value="1"/>
</dbReference>
<dbReference type="InterPro" id="IPR027417">
    <property type="entry name" value="P-loop_NTPase"/>
</dbReference>
<comment type="caution">
    <text evidence="4">The sequence shown here is derived from an EMBL/GenBank/DDBJ whole genome shotgun (WGS) entry which is preliminary data.</text>
</comment>